<dbReference type="InterPro" id="IPR023772">
    <property type="entry name" value="DNA-bd_HTH_TetR-type_CS"/>
</dbReference>
<keyword evidence="4" id="KW-0804">Transcription</keyword>
<keyword evidence="8" id="KW-1185">Reference proteome</keyword>
<proteinExistence type="predicted"/>
<dbReference type="Proteomes" id="UP000297948">
    <property type="component" value="Unassembled WGS sequence"/>
</dbReference>
<evidence type="ECO:0000256" key="1">
    <source>
        <dbReference type="ARBA" id="ARBA00022491"/>
    </source>
</evidence>
<dbReference type="GO" id="GO:0003700">
    <property type="term" value="F:DNA-binding transcription factor activity"/>
    <property type="evidence" value="ECO:0007669"/>
    <property type="project" value="TreeGrafter"/>
</dbReference>
<dbReference type="AlphaFoldDB" id="A0A4Z0H9P7"/>
<feature type="domain" description="HTH tetR-type" evidence="6">
    <location>
        <begin position="9"/>
        <end position="69"/>
    </location>
</feature>
<dbReference type="PROSITE" id="PS01081">
    <property type="entry name" value="HTH_TETR_1"/>
    <property type="match status" value="1"/>
</dbReference>
<evidence type="ECO:0000313" key="8">
    <source>
        <dbReference type="Proteomes" id="UP000297948"/>
    </source>
</evidence>
<evidence type="ECO:0000313" key="7">
    <source>
        <dbReference type="EMBL" id="TGB14259.1"/>
    </source>
</evidence>
<protein>
    <submittedName>
        <fullName evidence="7">TetR family transcriptional regulator</fullName>
    </submittedName>
</protein>
<dbReference type="RefSeq" id="WP_135338378.1">
    <property type="nucleotide sequence ID" value="NZ_JBHLTX010000022.1"/>
</dbReference>
<evidence type="ECO:0000259" key="6">
    <source>
        <dbReference type="PROSITE" id="PS50977"/>
    </source>
</evidence>
<dbReference type="SUPFAM" id="SSF46689">
    <property type="entry name" value="Homeodomain-like"/>
    <property type="match status" value="1"/>
</dbReference>
<organism evidence="7 8">
    <name type="scientific">Streptomyces palmae</name>
    <dbReference type="NCBI Taxonomy" id="1701085"/>
    <lineage>
        <taxon>Bacteria</taxon>
        <taxon>Bacillati</taxon>
        <taxon>Actinomycetota</taxon>
        <taxon>Actinomycetes</taxon>
        <taxon>Kitasatosporales</taxon>
        <taxon>Streptomycetaceae</taxon>
        <taxon>Streptomyces</taxon>
    </lineage>
</organism>
<dbReference type="Pfam" id="PF00440">
    <property type="entry name" value="TetR_N"/>
    <property type="match status" value="1"/>
</dbReference>
<accession>A0A4Z0H9P7</accession>
<dbReference type="SUPFAM" id="SSF48498">
    <property type="entry name" value="Tetracyclin repressor-like, C-terminal domain"/>
    <property type="match status" value="1"/>
</dbReference>
<evidence type="ECO:0000256" key="5">
    <source>
        <dbReference type="PROSITE-ProRule" id="PRU00335"/>
    </source>
</evidence>
<keyword evidence="2" id="KW-0805">Transcription regulation</keyword>
<comment type="caution">
    <text evidence="7">The sequence shown here is derived from an EMBL/GenBank/DDBJ whole genome shotgun (WGS) entry which is preliminary data.</text>
</comment>
<dbReference type="InterPro" id="IPR050109">
    <property type="entry name" value="HTH-type_TetR-like_transc_reg"/>
</dbReference>
<name>A0A4Z0H9P7_9ACTN</name>
<keyword evidence="1" id="KW-0678">Repressor</keyword>
<dbReference type="GO" id="GO:0000976">
    <property type="term" value="F:transcription cis-regulatory region binding"/>
    <property type="evidence" value="ECO:0007669"/>
    <property type="project" value="TreeGrafter"/>
</dbReference>
<dbReference type="InterPro" id="IPR001647">
    <property type="entry name" value="HTH_TetR"/>
</dbReference>
<dbReference type="PANTHER" id="PTHR30055:SF148">
    <property type="entry name" value="TETR-FAMILY TRANSCRIPTIONAL REGULATOR"/>
    <property type="match status" value="1"/>
</dbReference>
<reference evidence="7 8" key="1">
    <citation type="submission" date="2019-03" db="EMBL/GenBank/DDBJ databases">
        <authorList>
            <person name="Gonzalez-Pimentel J.L."/>
        </authorList>
    </citation>
    <scope>NUCLEOTIDE SEQUENCE [LARGE SCALE GENOMIC DNA]</scope>
    <source>
        <strain evidence="7 8">JCM 31289</strain>
    </source>
</reference>
<dbReference type="Gene3D" id="1.10.357.10">
    <property type="entry name" value="Tetracycline Repressor, domain 2"/>
    <property type="match status" value="1"/>
</dbReference>
<dbReference type="InterPro" id="IPR009057">
    <property type="entry name" value="Homeodomain-like_sf"/>
</dbReference>
<sequence>MARTKGDHEARRRDVSEAVWRVLAAHGFAGLTLRAVAAELGATTGLLTHYFPAKRDLVVHALDLLAERTASRPRRAAGQGLSALRAALLDILPLTAEATASNRIWVSSWDTALADPELSADYARKYAHGRTRLTDLVSAAQQRGELPSGDPERIAAGAQSFALGLVVQALFDPAAFPPQRQAELLDDYLTSLTSLAAARSPYEEPPVSAGPVATAAP</sequence>
<evidence type="ECO:0000256" key="2">
    <source>
        <dbReference type="ARBA" id="ARBA00023015"/>
    </source>
</evidence>
<dbReference type="OrthoDB" id="9816296at2"/>
<keyword evidence="3 5" id="KW-0238">DNA-binding</keyword>
<evidence type="ECO:0000256" key="4">
    <source>
        <dbReference type="ARBA" id="ARBA00023163"/>
    </source>
</evidence>
<gene>
    <name evidence="7" type="ORF">E4099_08625</name>
</gene>
<dbReference type="PROSITE" id="PS50977">
    <property type="entry name" value="HTH_TETR_2"/>
    <property type="match status" value="1"/>
</dbReference>
<evidence type="ECO:0000256" key="3">
    <source>
        <dbReference type="ARBA" id="ARBA00023125"/>
    </source>
</evidence>
<feature type="DNA-binding region" description="H-T-H motif" evidence="5">
    <location>
        <begin position="32"/>
        <end position="51"/>
    </location>
</feature>
<dbReference type="PANTHER" id="PTHR30055">
    <property type="entry name" value="HTH-TYPE TRANSCRIPTIONAL REGULATOR RUTR"/>
    <property type="match status" value="1"/>
</dbReference>
<dbReference type="EMBL" id="SRID01000053">
    <property type="protein sequence ID" value="TGB14259.1"/>
    <property type="molecule type" value="Genomic_DNA"/>
</dbReference>
<dbReference type="InterPro" id="IPR036271">
    <property type="entry name" value="Tet_transcr_reg_TetR-rel_C_sf"/>
</dbReference>
<dbReference type="InterPro" id="IPR039538">
    <property type="entry name" value="BetI_C"/>
</dbReference>
<dbReference type="Pfam" id="PF13977">
    <property type="entry name" value="TetR_C_6"/>
    <property type="match status" value="1"/>
</dbReference>